<dbReference type="GO" id="GO:0004163">
    <property type="term" value="F:diphosphomevalonate decarboxylase activity"/>
    <property type="evidence" value="ECO:0007669"/>
    <property type="project" value="UniProtKB-UniRule"/>
</dbReference>
<reference evidence="19 20" key="1">
    <citation type="journal article" date="2024" name="Insects">
        <title>An Improved Chromosome-Level Genome Assembly of the Firefly Pyrocoelia pectoralis.</title>
        <authorList>
            <person name="Fu X."/>
            <person name="Meyer-Rochow V.B."/>
            <person name="Ballantyne L."/>
            <person name="Zhu X."/>
        </authorList>
    </citation>
    <scope>NUCLEOTIDE SEQUENCE [LARGE SCALE GENOMIC DNA]</scope>
    <source>
        <strain evidence="19">XCY_ONT2</strain>
    </source>
</reference>
<evidence type="ECO:0000256" key="7">
    <source>
        <dbReference type="ARBA" id="ARBA00022840"/>
    </source>
</evidence>
<evidence type="ECO:0000256" key="10">
    <source>
        <dbReference type="ARBA" id="ARBA00023098"/>
    </source>
</evidence>
<evidence type="ECO:0000313" key="20">
    <source>
        <dbReference type="Proteomes" id="UP001329430"/>
    </source>
</evidence>
<keyword evidence="13 15" id="KW-0456">Lyase</keyword>
<dbReference type="EC" id="4.1.1.33" evidence="3 15"/>
<evidence type="ECO:0000256" key="15">
    <source>
        <dbReference type="PIRNR" id="PIRNR015950"/>
    </source>
</evidence>
<dbReference type="Pfam" id="PF18376">
    <property type="entry name" value="MDD_C"/>
    <property type="match status" value="1"/>
</dbReference>
<protein>
    <recommendedName>
        <fullName evidence="4 15">Diphosphomevalonate decarboxylase</fullName>
        <ecNumber evidence="3 15">4.1.1.33</ecNumber>
    </recommendedName>
</protein>
<comment type="caution">
    <text evidence="19">The sequence shown here is derived from an EMBL/GenBank/DDBJ whole genome shotgun (WGS) entry which is preliminary data.</text>
</comment>
<organism evidence="19 20">
    <name type="scientific">Pyrocoelia pectoralis</name>
    <dbReference type="NCBI Taxonomy" id="417401"/>
    <lineage>
        <taxon>Eukaryota</taxon>
        <taxon>Metazoa</taxon>
        <taxon>Ecdysozoa</taxon>
        <taxon>Arthropoda</taxon>
        <taxon>Hexapoda</taxon>
        <taxon>Insecta</taxon>
        <taxon>Pterygota</taxon>
        <taxon>Neoptera</taxon>
        <taxon>Endopterygota</taxon>
        <taxon>Coleoptera</taxon>
        <taxon>Polyphaga</taxon>
        <taxon>Elateriformia</taxon>
        <taxon>Elateroidea</taxon>
        <taxon>Lampyridae</taxon>
        <taxon>Lampyrinae</taxon>
        <taxon>Pyrocoelia</taxon>
    </lineage>
</organism>
<evidence type="ECO:0000256" key="13">
    <source>
        <dbReference type="ARBA" id="ARBA00023239"/>
    </source>
</evidence>
<dbReference type="GO" id="GO:0005829">
    <property type="term" value="C:cytosol"/>
    <property type="evidence" value="ECO:0007669"/>
    <property type="project" value="InterPro"/>
</dbReference>
<dbReference type="EMBL" id="JAVRBK010000006">
    <property type="protein sequence ID" value="KAK5642625.1"/>
    <property type="molecule type" value="Genomic_DNA"/>
</dbReference>
<dbReference type="PANTHER" id="PTHR10977">
    <property type="entry name" value="DIPHOSPHOMEVALONATE DECARBOXYLASE"/>
    <property type="match status" value="1"/>
</dbReference>
<evidence type="ECO:0000256" key="12">
    <source>
        <dbReference type="ARBA" id="ARBA00023221"/>
    </source>
</evidence>
<dbReference type="InterPro" id="IPR053859">
    <property type="entry name" value="MVD-like_N"/>
</dbReference>
<dbReference type="InterPro" id="IPR036554">
    <property type="entry name" value="GHMP_kinase_C_sf"/>
</dbReference>
<evidence type="ECO:0000256" key="8">
    <source>
        <dbReference type="ARBA" id="ARBA00022955"/>
    </source>
</evidence>
<evidence type="ECO:0000256" key="5">
    <source>
        <dbReference type="ARBA" id="ARBA00022516"/>
    </source>
</evidence>
<keyword evidence="20" id="KW-1185">Reference proteome</keyword>
<dbReference type="SUPFAM" id="SSF54211">
    <property type="entry name" value="Ribosomal protein S5 domain 2-like"/>
    <property type="match status" value="1"/>
</dbReference>
<dbReference type="FunFam" id="3.30.70.890:FF:000005">
    <property type="entry name" value="Diphosphomevalonate decarboxylase"/>
    <property type="match status" value="1"/>
</dbReference>
<dbReference type="InterPro" id="IPR020568">
    <property type="entry name" value="Ribosomal_Su5_D2-typ_SF"/>
</dbReference>
<dbReference type="SUPFAM" id="SSF55060">
    <property type="entry name" value="GHMP Kinase, C-terminal domain"/>
    <property type="match status" value="1"/>
</dbReference>
<keyword evidence="16" id="KW-0152">Cholesterol biosynthesis</keyword>
<keyword evidence="9 16" id="KW-0756">Sterol biosynthesis</keyword>
<evidence type="ECO:0000256" key="3">
    <source>
        <dbReference type="ARBA" id="ARBA00012296"/>
    </source>
</evidence>
<keyword evidence="11 16" id="KW-1207">Sterol metabolism</keyword>
<dbReference type="Gene3D" id="3.30.230.10">
    <property type="match status" value="1"/>
</dbReference>
<keyword evidence="16" id="KW-0153">Cholesterol metabolism</keyword>
<feature type="domain" description="Mvd1 C-terminal" evidence="17">
    <location>
        <begin position="182"/>
        <end position="367"/>
    </location>
</feature>
<keyword evidence="6 15" id="KW-0547">Nucleotide-binding</keyword>
<dbReference type="GO" id="GO:0005524">
    <property type="term" value="F:ATP binding"/>
    <property type="evidence" value="ECO:0007669"/>
    <property type="project" value="UniProtKB-UniRule"/>
</dbReference>
<dbReference type="NCBIfam" id="TIGR01240">
    <property type="entry name" value="mevDPdecarb"/>
    <property type="match status" value="1"/>
</dbReference>
<proteinExistence type="inferred from homology"/>
<feature type="domain" description="Diphosphomevalonate decarboxylase-like N-terminal" evidence="18">
    <location>
        <begin position="8"/>
        <end position="168"/>
    </location>
</feature>
<gene>
    <name evidence="19" type="ORF">RI129_008792</name>
</gene>
<dbReference type="Gene3D" id="3.30.70.890">
    <property type="entry name" value="GHMP kinase, C-terminal domain"/>
    <property type="match status" value="1"/>
</dbReference>
<dbReference type="InterPro" id="IPR014721">
    <property type="entry name" value="Ribsml_uS5_D2-typ_fold_subgr"/>
</dbReference>
<dbReference type="InterPro" id="IPR029765">
    <property type="entry name" value="Mev_diP_decarb"/>
</dbReference>
<evidence type="ECO:0000313" key="19">
    <source>
        <dbReference type="EMBL" id="KAK5642625.1"/>
    </source>
</evidence>
<comment type="similarity">
    <text evidence="2 15 16">Belongs to the diphosphomevalonate decarboxylase family.</text>
</comment>
<name>A0AAN7V652_9COLE</name>
<keyword evidence="12 16" id="KW-0753">Steroid metabolism</keyword>
<dbReference type="PANTHER" id="PTHR10977:SF3">
    <property type="entry name" value="DIPHOSPHOMEVALONATE DECARBOXYLASE"/>
    <property type="match status" value="1"/>
</dbReference>
<evidence type="ECO:0000256" key="2">
    <source>
        <dbReference type="ARBA" id="ARBA00008831"/>
    </source>
</evidence>
<dbReference type="Proteomes" id="UP001329430">
    <property type="component" value="Chromosome 6"/>
</dbReference>
<dbReference type="GO" id="GO:0006695">
    <property type="term" value="P:cholesterol biosynthetic process"/>
    <property type="evidence" value="ECO:0007669"/>
    <property type="project" value="UniProtKB-KW"/>
</dbReference>
<evidence type="ECO:0000259" key="18">
    <source>
        <dbReference type="Pfam" id="PF22700"/>
    </source>
</evidence>
<dbReference type="PIRSF" id="PIRSF015950">
    <property type="entry name" value="Mev_P_decrbx"/>
    <property type="match status" value="1"/>
</dbReference>
<evidence type="ECO:0000256" key="16">
    <source>
        <dbReference type="RuleBase" id="RU363086"/>
    </source>
</evidence>
<dbReference type="Pfam" id="PF22700">
    <property type="entry name" value="MVD-like_N"/>
    <property type="match status" value="1"/>
</dbReference>
<keyword evidence="10 15" id="KW-0443">Lipid metabolism</keyword>
<accession>A0AAN7V652</accession>
<evidence type="ECO:0000256" key="9">
    <source>
        <dbReference type="ARBA" id="ARBA00023011"/>
    </source>
</evidence>
<evidence type="ECO:0000256" key="14">
    <source>
        <dbReference type="ARBA" id="ARBA00048154"/>
    </source>
</evidence>
<keyword evidence="5 16" id="KW-0444">Lipid biosynthesis</keyword>
<dbReference type="GO" id="GO:0019287">
    <property type="term" value="P:isopentenyl diphosphate biosynthetic process, mevalonate pathway"/>
    <property type="evidence" value="ECO:0007669"/>
    <property type="project" value="UniProtKB-UniRule"/>
</dbReference>
<evidence type="ECO:0000256" key="6">
    <source>
        <dbReference type="ARBA" id="ARBA00022741"/>
    </source>
</evidence>
<dbReference type="FunFam" id="3.30.230.10:FF:000080">
    <property type="entry name" value="Diphosphomevalonate decarboxylase"/>
    <property type="match status" value="1"/>
</dbReference>
<comment type="pathway">
    <text evidence="16">Steroid biosynthesis; cholesterol biosynthesis.</text>
</comment>
<evidence type="ECO:0000256" key="11">
    <source>
        <dbReference type="ARBA" id="ARBA00023166"/>
    </source>
</evidence>
<dbReference type="InterPro" id="IPR005935">
    <property type="entry name" value="Mev_decarb"/>
</dbReference>
<keyword evidence="8 16" id="KW-0752">Steroid biosynthesis</keyword>
<comment type="function">
    <text evidence="1 16">Catalyzes the ATP dependent decarboxylation of (R)-5-diphosphomevalonate to form isopentenyl diphosphate (IPP). Functions in the mevalonate (MVA) pathway leading to isopentenyl diphosphate (IPP), a key precursor for the biosynthesis of isoprenoids and sterol synthesis.</text>
</comment>
<evidence type="ECO:0000256" key="4">
    <source>
        <dbReference type="ARBA" id="ARBA00019335"/>
    </source>
</evidence>
<dbReference type="InterPro" id="IPR041431">
    <property type="entry name" value="Mvd1_C"/>
</dbReference>
<sequence>MTIVTCVAPVNMAVIKYWGKRNEDLILPLNDSISATFNVEYMRAKTTVMASPTFKENKIWLNGKEESFENPRLLHCMKELKQRAQKGNDVINWNIHVCSENNFPTAAGLASSAAGYACFVYAVAQLYAVEGDITGIARKGSGSACRSISGGWVQWHMGHLNDGSDSIATQFASVSHWTEMRILTLVVNDNRKKYSSTVGMRRSTATSSFLKHRADSVVTERVLNIIKAIKEKDFKTFAEITMRDSNQFHAICLDTFPPFMYLNSVSMTIIELIHAYNDFYGTPKVAYTFDAGPNACLFLLEADVPEVVALIQHIFPSDVAPVEYFKGIPVHHQNLSQELKAKIDIPKQNKGLIKYIFQTDVGEGAQVVKDENEHLLNESGIPKKLK</sequence>
<keyword evidence="7 15" id="KW-0067">ATP-binding</keyword>
<dbReference type="AlphaFoldDB" id="A0AAN7V652"/>
<comment type="catalytic activity">
    <reaction evidence="14 15 16">
        <text>(R)-5-diphosphomevalonate + ATP = isopentenyl diphosphate + ADP + phosphate + CO2</text>
        <dbReference type="Rhea" id="RHEA:23732"/>
        <dbReference type="ChEBI" id="CHEBI:16526"/>
        <dbReference type="ChEBI" id="CHEBI:30616"/>
        <dbReference type="ChEBI" id="CHEBI:43474"/>
        <dbReference type="ChEBI" id="CHEBI:57557"/>
        <dbReference type="ChEBI" id="CHEBI:128769"/>
        <dbReference type="ChEBI" id="CHEBI:456216"/>
        <dbReference type="EC" id="4.1.1.33"/>
    </reaction>
</comment>
<evidence type="ECO:0000259" key="17">
    <source>
        <dbReference type="Pfam" id="PF18376"/>
    </source>
</evidence>
<evidence type="ECO:0000256" key="1">
    <source>
        <dbReference type="ARBA" id="ARBA00003812"/>
    </source>
</evidence>